<evidence type="ECO:0000313" key="1">
    <source>
        <dbReference type="EMBL" id="WFS23516.1"/>
    </source>
</evidence>
<dbReference type="EMBL" id="CP117267">
    <property type="protein sequence ID" value="WFS23516.1"/>
    <property type="molecule type" value="Genomic_DNA"/>
</dbReference>
<evidence type="ECO:0000313" key="2">
    <source>
        <dbReference type="Proteomes" id="UP000318939"/>
    </source>
</evidence>
<dbReference type="Proteomes" id="UP000318939">
    <property type="component" value="Chromosome"/>
</dbReference>
<protein>
    <submittedName>
        <fullName evidence="1">Glycolipid-binding domain-containing protein</fullName>
    </submittedName>
</protein>
<reference evidence="1" key="2">
    <citation type="journal article" date="2023" name="MicrobiologyOpen">
        <title>Genomics of the tumorigenes clade of the family Rhizobiaceae and description of Rhizobium rhododendri sp. nov.</title>
        <authorList>
            <person name="Kuzmanovic N."/>
            <person name="diCenzo G.C."/>
            <person name="Bunk B."/>
            <person name="Sproeer C."/>
            <person name="Fruehling A."/>
            <person name="Neumann-Schaal M."/>
            <person name="Overmann J."/>
            <person name="Smalla K."/>
        </authorList>
    </citation>
    <scope>NUCLEOTIDE SEQUENCE</scope>
    <source>
        <strain evidence="1">Rho-6.2</strain>
    </source>
</reference>
<sequence>MLRVVRWTDWDGKGLEHLFVADDETRIAARSLVIGERDGHRFGLSYQLTLDPRWRVREVSMQIVDGPALHLVSDGHGRWSGADGMELAGLSGCIDVDIAATPFTNTLPIRRLDLAVGETGTIKVAYVSVPDLAVKAVEQRYTRLGEKRFRYDGLSTGFSVEIEVDGHGIVGDYPGVFRRAP</sequence>
<reference evidence="1" key="1">
    <citation type="journal article" date="2019" name="Phytopathology">
        <title>A Novel Group of Rhizobium tumorigenes-Like Agrobacteria Associated with Crown Gall Disease of Rhododendron and Blueberry.</title>
        <authorList>
            <person name="Kuzmanovic N."/>
            <person name="Behrens P."/>
            <person name="Idczak E."/>
            <person name="Wagner S."/>
            <person name="Gotz M."/>
            <person name="Sproer C."/>
            <person name="Bunk B."/>
            <person name="Overmann J."/>
            <person name="Smalla K."/>
        </authorList>
    </citation>
    <scope>NUCLEOTIDE SEQUENCE</scope>
    <source>
        <strain evidence="1">Rho-6.2</strain>
    </source>
</reference>
<proteinExistence type="predicted"/>
<dbReference type="RefSeq" id="WP_162854791.1">
    <property type="nucleotide sequence ID" value="NZ_CP117267.1"/>
</dbReference>
<accession>A0ABY8IJS0</accession>
<keyword evidence="2" id="KW-1185">Reference proteome</keyword>
<gene>
    <name evidence="1" type="ORF">PR018_03050</name>
</gene>
<organism evidence="1 2">
    <name type="scientific">Rhizobium rhododendri</name>
    <dbReference type="NCBI Taxonomy" id="2506430"/>
    <lineage>
        <taxon>Bacteria</taxon>
        <taxon>Pseudomonadati</taxon>
        <taxon>Pseudomonadota</taxon>
        <taxon>Alphaproteobacteria</taxon>
        <taxon>Hyphomicrobiales</taxon>
        <taxon>Rhizobiaceae</taxon>
        <taxon>Rhizobium/Agrobacterium group</taxon>
        <taxon>Rhizobium</taxon>
    </lineage>
</organism>
<dbReference type="Pfam" id="PF06475">
    <property type="entry name" value="Glycolipid_bind"/>
    <property type="match status" value="1"/>
</dbReference>
<dbReference type="SUPFAM" id="SSF159275">
    <property type="entry name" value="PA1994-like"/>
    <property type="match status" value="1"/>
</dbReference>
<dbReference type="InterPro" id="IPR009467">
    <property type="entry name" value="Glycolipid-bd_prot_put"/>
</dbReference>
<name>A0ABY8IJS0_9HYPH</name>